<gene>
    <name evidence="1" type="ORF">NM688_g6852</name>
</gene>
<evidence type="ECO:0000313" key="2">
    <source>
        <dbReference type="Proteomes" id="UP001148662"/>
    </source>
</evidence>
<dbReference type="EMBL" id="JANHOG010001483">
    <property type="protein sequence ID" value="KAJ3536344.1"/>
    <property type="molecule type" value="Genomic_DNA"/>
</dbReference>
<sequence length="897" mass="98936">MSVQRVFPELVFNSEPANTRLPMYGIDMVSMRADRILRRNTTHFDCTKRTQKSASSNIAGTMATADPQHAMFSDRRLSDSLDTPGELGTAFAVNSTVKPNRIARESSDDTVVSESEIGENTRANGVTGFGNDWASGAVTALPAIIPPTHSARTLVLCFDESIFLEQPVWQNSNVVQFFSMLKKDDRRQQMVYYQAGIGTYLTPQVATPFTAKLSKTLDEMIAWNLDAHVMDGYEFLMQNYEAGDKICIFGFSRGAYTARALAGMIHKVGLLPACNHQQVPFAYNMFSRTDEIGWAQSTVFKKAFSMDVDIEFIGVWDTVASVGLFPRRLPFTTSNTAVKTFRHAVSLDERRAKFKANLFNRPTEAEVELGVRAGEMPKSVHPTIQSNTLPVRVVYDGDDDDDDDDNGDGIKKGEGSRRWQREMEKRFSKLDGNLLETDVLEVWFAGCHCDVGGGSVPNDTPHTLARIPLRWMIRQCFLTNTGIQFHTELLRNVGIDPATLYPIVKERPPALSPPPPLPPQDPWLPRVFSGFKWLDPQSDSSGGAKPKNEEEEDLTDALCPIYDQLSLNKGWWILELLPIRHKVQQSDNSWANEITMNLGQGRSVPYGHHREGPFYVHRTVKTRMEAQGLPDGPYRFKAQHLIEPTMATLEGKRIVIIGGSSGIGYSIAKASLLSLAEHVLIASSSSAKVDAAVSRLQAEPGLQKLHSDRQSRIAGGVCDLGDAASVRTFSEGLGEIDHLVITGGDSSPPFAFHDADLEAHRNVFDIRFWGPAIAAQQVKIRSGGSITFTTGIGILRPSPMRSLLIGTGGAVDALTRALAVELAPVRVNSVAPGIVITDRWKDVPKDVGDKMLGEALRRLPVKHLGTPEEVAEAYLFLMKCNYITGQRIEVDGGDRLV</sequence>
<comment type="caution">
    <text evidence="1">The sequence shown here is derived from an EMBL/GenBank/DDBJ whole genome shotgun (WGS) entry which is preliminary data.</text>
</comment>
<dbReference type="Proteomes" id="UP001148662">
    <property type="component" value="Unassembled WGS sequence"/>
</dbReference>
<protein>
    <submittedName>
        <fullName evidence="1">Uncharacterized protein</fullName>
    </submittedName>
</protein>
<name>A0ACC1SBN9_9APHY</name>
<keyword evidence="2" id="KW-1185">Reference proteome</keyword>
<accession>A0ACC1SBN9</accession>
<proteinExistence type="predicted"/>
<reference evidence="1" key="1">
    <citation type="submission" date="2022-07" db="EMBL/GenBank/DDBJ databases">
        <title>Genome Sequence of Phlebia brevispora.</title>
        <authorList>
            <person name="Buettner E."/>
        </authorList>
    </citation>
    <scope>NUCLEOTIDE SEQUENCE</scope>
    <source>
        <strain evidence="1">MPL23</strain>
    </source>
</reference>
<evidence type="ECO:0000313" key="1">
    <source>
        <dbReference type="EMBL" id="KAJ3536344.1"/>
    </source>
</evidence>
<organism evidence="1 2">
    <name type="scientific">Phlebia brevispora</name>
    <dbReference type="NCBI Taxonomy" id="194682"/>
    <lineage>
        <taxon>Eukaryota</taxon>
        <taxon>Fungi</taxon>
        <taxon>Dikarya</taxon>
        <taxon>Basidiomycota</taxon>
        <taxon>Agaricomycotina</taxon>
        <taxon>Agaricomycetes</taxon>
        <taxon>Polyporales</taxon>
        <taxon>Meruliaceae</taxon>
        <taxon>Phlebia</taxon>
    </lineage>
</organism>